<evidence type="ECO:0000256" key="2">
    <source>
        <dbReference type="ARBA" id="ARBA00022723"/>
    </source>
</evidence>
<evidence type="ECO:0000256" key="3">
    <source>
        <dbReference type="ARBA" id="ARBA00022982"/>
    </source>
</evidence>
<evidence type="ECO:0000256" key="5">
    <source>
        <dbReference type="ARBA" id="ARBA00023014"/>
    </source>
</evidence>
<organism evidence="8 9">
    <name type="scientific">Candidatus Nealsonbacteria bacterium CG08_land_8_20_14_0_20_43_11</name>
    <dbReference type="NCBI Taxonomy" id="1974706"/>
    <lineage>
        <taxon>Bacteria</taxon>
        <taxon>Candidatus Nealsoniibacteriota</taxon>
    </lineage>
</organism>
<evidence type="ECO:0000256" key="4">
    <source>
        <dbReference type="ARBA" id="ARBA00023004"/>
    </source>
</evidence>
<comment type="caution">
    <text evidence="8">The sequence shown here is derived from an EMBL/GenBank/DDBJ whole genome shotgun (WGS) entry which is preliminary data.</text>
</comment>
<evidence type="ECO:0000313" key="8">
    <source>
        <dbReference type="EMBL" id="PIS39123.1"/>
    </source>
</evidence>
<evidence type="ECO:0000259" key="7">
    <source>
        <dbReference type="PROSITE" id="PS51379"/>
    </source>
</evidence>
<dbReference type="EMBL" id="PEYE01000002">
    <property type="protein sequence ID" value="PIS39123.1"/>
    <property type="molecule type" value="Genomic_DNA"/>
</dbReference>
<sequence>MKIIHEKNKCIGCGSCVALCPKFWEMSEDGKAHLIGATVNPKTGNEEMEVAKIGCHQEAADSCPVQVIHIIDKRQISSNKS</sequence>
<gene>
    <name evidence="8" type="ORF">COT34_00090</name>
</gene>
<accession>A0A2M6T1Q0</accession>
<dbReference type="Gene3D" id="3.30.70.20">
    <property type="match status" value="1"/>
</dbReference>
<evidence type="ECO:0000313" key="9">
    <source>
        <dbReference type="Proteomes" id="UP000229390"/>
    </source>
</evidence>
<dbReference type="PRINTS" id="PR00352">
    <property type="entry name" value="3FE4SFRDOXIN"/>
</dbReference>
<dbReference type="AlphaFoldDB" id="A0A2M6T1Q0"/>
<keyword evidence="5 6" id="KW-0411">Iron-sulfur</keyword>
<feature type="domain" description="4Fe-4S ferredoxin-type" evidence="7">
    <location>
        <begin position="1"/>
        <end position="29"/>
    </location>
</feature>
<dbReference type="GO" id="GO:0005506">
    <property type="term" value="F:iron ion binding"/>
    <property type="evidence" value="ECO:0007669"/>
    <property type="project" value="UniProtKB-UniRule"/>
</dbReference>
<reference evidence="9" key="1">
    <citation type="submission" date="2017-09" db="EMBL/GenBank/DDBJ databases">
        <title>Depth-based differentiation of microbial function through sediment-hosted aquifers and enrichment of novel symbionts in the deep terrestrial subsurface.</title>
        <authorList>
            <person name="Probst A.J."/>
            <person name="Ladd B."/>
            <person name="Jarett J.K."/>
            <person name="Geller-Mcgrath D.E."/>
            <person name="Sieber C.M.K."/>
            <person name="Emerson J.B."/>
            <person name="Anantharaman K."/>
            <person name="Thomas B.C."/>
            <person name="Malmstrom R."/>
            <person name="Stieglmeier M."/>
            <person name="Klingl A."/>
            <person name="Woyke T."/>
            <person name="Ryan C.M."/>
            <person name="Banfield J.F."/>
        </authorList>
    </citation>
    <scope>NUCLEOTIDE SEQUENCE [LARGE SCALE GENOMIC DNA]</scope>
</reference>
<protein>
    <recommendedName>
        <fullName evidence="6">Ferredoxin</fullName>
    </recommendedName>
</protein>
<dbReference type="GO" id="GO:0009055">
    <property type="term" value="F:electron transfer activity"/>
    <property type="evidence" value="ECO:0007669"/>
    <property type="project" value="UniProtKB-UniRule"/>
</dbReference>
<dbReference type="GO" id="GO:0051536">
    <property type="term" value="F:iron-sulfur cluster binding"/>
    <property type="evidence" value="ECO:0007669"/>
    <property type="project" value="UniProtKB-KW"/>
</dbReference>
<dbReference type="PANTHER" id="PTHR36923">
    <property type="entry name" value="FERREDOXIN"/>
    <property type="match status" value="1"/>
</dbReference>
<keyword evidence="4 6" id="KW-0408">Iron</keyword>
<keyword evidence="3 6" id="KW-0249">Electron transport</keyword>
<dbReference type="InterPro" id="IPR051269">
    <property type="entry name" value="Fe-S_cluster_ET"/>
</dbReference>
<dbReference type="PROSITE" id="PS51379">
    <property type="entry name" value="4FE4S_FER_2"/>
    <property type="match status" value="1"/>
</dbReference>
<evidence type="ECO:0000256" key="6">
    <source>
        <dbReference type="RuleBase" id="RU368020"/>
    </source>
</evidence>
<comment type="function">
    <text evidence="6">Ferredoxins are iron-sulfur proteins that transfer electrons in a wide variety of metabolic reactions.</text>
</comment>
<dbReference type="InterPro" id="IPR001080">
    <property type="entry name" value="3Fe4S_ferredoxin"/>
</dbReference>
<keyword evidence="2 6" id="KW-0479">Metal-binding</keyword>
<proteinExistence type="predicted"/>
<name>A0A2M6T1Q0_9BACT</name>
<dbReference type="PANTHER" id="PTHR36923:SF3">
    <property type="entry name" value="FERREDOXIN"/>
    <property type="match status" value="1"/>
</dbReference>
<dbReference type="PROSITE" id="PS00198">
    <property type="entry name" value="4FE4S_FER_1"/>
    <property type="match status" value="1"/>
</dbReference>
<dbReference type="Pfam" id="PF13459">
    <property type="entry name" value="Fer4_15"/>
    <property type="match status" value="1"/>
</dbReference>
<keyword evidence="1 6" id="KW-0813">Transport</keyword>
<evidence type="ECO:0000256" key="1">
    <source>
        <dbReference type="ARBA" id="ARBA00022448"/>
    </source>
</evidence>
<dbReference type="Proteomes" id="UP000229390">
    <property type="component" value="Unassembled WGS sequence"/>
</dbReference>
<dbReference type="SUPFAM" id="SSF54862">
    <property type="entry name" value="4Fe-4S ferredoxins"/>
    <property type="match status" value="1"/>
</dbReference>
<dbReference type="InterPro" id="IPR017900">
    <property type="entry name" value="4Fe4S_Fe_S_CS"/>
</dbReference>
<dbReference type="InterPro" id="IPR017896">
    <property type="entry name" value="4Fe4S_Fe-S-bd"/>
</dbReference>